<dbReference type="Pfam" id="PF03466">
    <property type="entry name" value="LysR_substrate"/>
    <property type="match status" value="1"/>
</dbReference>
<dbReference type="SUPFAM" id="SSF46785">
    <property type="entry name" value="Winged helix' DNA-binding domain"/>
    <property type="match status" value="1"/>
</dbReference>
<dbReference type="SUPFAM" id="SSF53850">
    <property type="entry name" value="Periplasmic binding protein-like II"/>
    <property type="match status" value="1"/>
</dbReference>
<dbReference type="EMBL" id="CP065053">
    <property type="protein sequence ID" value="QPI50382.1"/>
    <property type="molecule type" value="Genomic_DNA"/>
</dbReference>
<proteinExistence type="inferred from homology"/>
<keyword evidence="3" id="KW-0238">DNA-binding</keyword>
<evidence type="ECO:0000259" key="5">
    <source>
        <dbReference type="PROSITE" id="PS50931"/>
    </source>
</evidence>
<organism evidence="6 7">
    <name type="scientific">Massilia antarctica</name>
    <dbReference type="NCBI Taxonomy" id="2765360"/>
    <lineage>
        <taxon>Bacteria</taxon>
        <taxon>Pseudomonadati</taxon>
        <taxon>Pseudomonadota</taxon>
        <taxon>Betaproteobacteria</taxon>
        <taxon>Burkholderiales</taxon>
        <taxon>Oxalobacteraceae</taxon>
        <taxon>Telluria group</taxon>
        <taxon>Massilia</taxon>
    </lineage>
</organism>
<dbReference type="PANTHER" id="PTHR30537:SF5">
    <property type="entry name" value="HTH-TYPE TRANSCRIPTIONAL ACTIVATOR TTDR-RELATED"/>
    <property type="match status" value="1"/>
</dbReference>
<dbReference type="Gene3D" id="1.10.10.10">
    <property type="entry name" value="Winged helix-like DNA-binding domain superfamily/Winged helix DNA-binding domain"/>
    <property type="match status" value="1"/>
</dbReference>
<comment type="similarity">
    <text evidence="1">Belongs to the LysR transcriptional regulatory family.</text>
</comment>
<dbReference type="Pfam" id="PF00126">
    <property type="entry name" value="HTH_1"/>
    <property type="match status" value="1"/>
</dbReference>
<keyword evidence="2" id="KW-0805">Transcription regulation</keyword>
<accession>A0AA48WDF8</accession>
<keyword evidence="7" id="KW-1185">Reference proteome</keyword>
<dbReference type="PANTHER" id="PTHR30537">
    <property type="entry name" value="HTH-TYPE TRANSCRIPTIONAL REGULATOR"/>
    <property type="match status" value="1"/>
</dbReference>
<dbReference type="InterPro" id="IPR000847">
    <property type="entry name" value="LysR_HTH_N"/>
</dbReference>
<protein>
    <submittedName>
        <fullName evidence="6">LysR family transcriptional regulator</fullName>
    </submittedName>
</protein>
<sequence length="303" mass="32424">MSDSLVALASMMEPLRGFVAVGRRMSITLAAADLCLTQSALSRQIQALEQRLGVRLFVRTHRAIAFTPAGARLFQSADGALQQLQDACAAIKPPAHNDQVALSASIGVTGLWLLPRLGSFQQQHPGIDLRVAANNRLQDLEREGLDLAIRYAPLAAVAPNATLLFRETIAPVAHPSLGIARVDGPADLAGHTLLEFDHPGQPWLHWESWPQAAGPSLAGAKSILRFNQYDQVIQSALAGHGIALGRLQLIEPMLRAGRLVQLPCAGPVHACEHAYWLVRAAARPRAEVGAVIDWIVGEAAAGH</sequence>
<dbReference type="CDD" id="cd08432">
    <property type="entry name" value="PBP2_GcdR_TrpI_HvrB_AmpR_like"/>
    <property type="match status" value="1"/>
</dbReference>
<name>A0AA48WDF8_9BURK</name>
<keyword evidence="4" id="KW-0804">Transcription</keyword>
<dbReference type="InterPro" id="IPR005119">
    <property type="entry name" value="LysR_subst-bd"/>
</dbReference>
<evidence type="ECO:0000256" key="3">
    <source>
        <dbReference type="ARBA" id="ARBA00023125"/>
    </source>
</evidence>
<dbReference type="Gene3D" id="3.40.190.10">
    <property type="entry name" value="Periplasmic binding protein-like II"/>
    <property type="match status" value="2"/>
</dbReference>
<evidence type="ECO:0000256" key="1">
    <source>
        <dbReference type="ARBA" id="ARBA00009437"/>
    </source>
</evidence>
<dbReference type="InterPro" id="IPR036390">
    <property type="entry name" value="WH_DNA-bd_sf"/>
</dbReference>
<dbReference type="InterPro" id="IPR036388">
    <property type="entry name" value="WH-like_DNA-bd_sf"/>
</dbReference>
<dbReference type="Proteomes" id="UP000662888">
    <property type="component" value="Chromosome"/>
</dbReference>
<reference evidence="6 7" key="1">
    <citation type="submission" date="2020-11" db="EMBL/GenBank/DDBJ databases">
        <authorList>
            <person name="Sun Q."/>
        </authorList>
    </citation>
    <scope>NUCLEOTIDE SEQUENCE [LARGE SCALE GENOMIC DNA]</scope>
    <source>
        <strain evidence="6 7">P8398</strain>
    </source>
</reference>
<evidence type="ECO:0000313" key="6">
    <source>
        <dbReference type="EMBL" id="QPI50382.1"/>
    </source>
</evidence>
<dbReference type="InterPro" id="IPR058163">
    <property type="entry name" value="LysR-type_TF_proteobact-type"/>
</dbReference>
<evidence type="ECO:0000256" key="4">
    <source>
        <dbReference type="ARBA" id="ARBA00023163"/>
    </source>
</evidence>
<dbReference type="PROSITE" id="PS50931">
    <property type="entry name" value="HTH_LYSR"/>
    <property type="match status" value="1"/>
</dbReference>
<evidence type="ECO:0000256" key="2">
    <source>
        <dbReference type="ARBA" id="ARBA00023015"/>
    </source>
</evidence>
<dbReference type="RefSeq" id="WP_206089928.1">
    <property type="nucleotide sequence ID" value="NZ_CP065053.1"/>
</dbReference>
<gene>
    <name evidence="6" type="ORF">IV454_01750</name>
</gene>
<feature type="domain" description="HTH lysR-type" evidence="5">
    <location>
        <begin position="12"/>
        <end position="67"/>
    </location>
</feature>
<dbReference type="PRINTS" id="PR00039">
    <property type="entry name" value="HTHLYSR"/>
</dbReference>
<evidence type="ECO:0000313" key="7">
    <source>
        <dbReference type="Proteomes" id="UP000662888"/>
    </source>
</evidence>